<organism evidence="1 2">
    <name type="scientific">Pantoea allii</name>
    <dbReference type="NCBI Taxonomy" id="574096"/>
    <lineage>
        <taxon>Bacteria</taxon>
        <taxon>Pseudomonadati</taxon>
        <taxon>Pseudomonadota</taxon>
        <taxon>Gammaproteobacteria</taxon>
        <taxon>Enterobacterales</taxon>
        <taxon>Erwiniaceae</taxon>
        <taxon>Pantoea</taxon>
    </lineage>
</organism>
<evidence type="ECO:0000313" key="1">
    <source>
        <dbReference type="EMBL" id="MBW1256514.1"/>
    </source>
</evidence>
<dbReference type="NCBIfam" id="NF045926">
    <property type="entry name" value="STM2901_fam"/>
    <property type="match status" value="1"/>
</dbReference>
<reference evidence="1 2" key="1">
    <citation type="submission" date="2021-07" db="EMBL/GenBank/DDBJ databases">
        <title>A novel phosphonate cluster across the Pantoea species complex is important for pathogenicity in onion.</title>
        <authorList>
            <person name="Zhao M."/>
            <person name="Stice S."/>
            <person name="Shin G.Y."/>
            <person name="Coutinho T."/>
            <person name="Gitaitis R."/>
            <person name="Kvitko B."/>
            <person name="Dutta B."/>
        </authorList>
    </citation>
    <scope>NUCLEOTIDE SEQUENCE [LARGE SCALE GENOMIC DNA]</scope>
    <source>
        <strain evidence="1 2">BD 382</strain>
    </source>
</reference>
<gene>
    <name evidence="1" type="ORF">KYI95_04720</name>
</gene>
<keyword evidence="2" id="KW-1185">Reference proteome</keyword>
<protein>
    <recommendedName>
        <fullName evidence="3">Phage membrane protein</fullName>
    </recommendedName>
</protein>
<dbReference type="InterPro" id="IPR058522">
    <property type="entry name" value="DUF8209"/>
</dbReference>
<comment type="caution">
    <text evidence="1">The sequence shown here is derived from an EMBL/GenBank/DDBJ whole genome shotgun (WGS) entry which is preliminary data.</text>
</comment>
<accession>A0ABS6VB58</accession>
<dbReference type="RefSeq" id="WP_218994709.1">
    <property type="nucleotide sequence ID" value="NZ_JAHVXU010000002.1"/>
</dbReference>
<dbReference type="Proteomes" id="UP001197236">
    <property type="component" value="Unassembled WGS sequence"/>
</dbReference>
<dbReference type="EMBL" id="JAHVXZ010000002">
    <property type="protein sequence ID" value="MBW1256514.1"/>
    <property type="molecule type" value="Genomic_DNA"/>
</dbReference>
<name>A0ABS6VB58_9GAMM</name>
<evidence type="ECO:0008006" key="3">
    <source>
        <dbReference type="Google" id="ProtNLM"/>
    </source>
</evidence>
<dbReference type="InterPro" id="IPR058064">
    <property type="entry name" value="STM2901-like"/>
</dbReference>
<evidence type="ECO:0000313" key="2">
    <source>
        <dbReference type="Proteomes" id="UP001197236"/>
    </source>
</evidence>
<proteinExistence type="predicted"/>
<sequence>MDTTEQLDGKYYFDGMSVDKEELLMWLILDEFMKTFSGITDVLAVASMISSLPFISVPGKLDAKKTTKGTSVLSLVTRKLIRQRFSKRRRTLTLGSMVRGKWAYTNNVATYIGRWVPWIGAVITARDIYIITNNVRHRYSLITGEKE</sequence>
<dbReference type="Pfam" id="PF26636">
    <property type="entry name" value="DUF8209"/>
    <property type="match status" value="1"/>
</dbReference>